<dbReference type="OrthoDB" id="4927525at2759"/>
<dbReference type="AlphaFoldDB" id="A0A9Q3EH47"/>
<dbReference type="Proteomes" id="UP000765509">
    <property type="component" value="Unassembled WGS sequence"/>
</dbReference>
<dbReference type="EMBL" id="AVOT02028602">
    <property type="protein sequence ID" value="MBW0521133.1"/>
    <property type="molecule type" value="Genomic_DNA"/>
</dbReference>
<protein>
    <submittedName>
        <fullName evidence="1">Uncharacterized protein</fullName>
    </submittedName>
</protein>
<comment type="caution">
    <text evidence="1">The sequence shown here is derived from an EMBL/GenBank/DDBJ whole genome shotgun (WGS) entry which is preliminary data.</text>
</comment>
<sequence>MLGVKITHSPSGISLDQQHFTNSLLFSYGIQECRPVSTPLLPNENLSPATKEEVIEFKKLLVNYQSAIGSINYLKTPTRPDLLHAVSSLSQFLENPGIRHWPSFLDVLQYLRGSPNLSLM</sequence>
<gene>
    <name evidence="1" type="ORF">O181_060848</name>
</gene>
<keyword evidence="2" id="KW-1185">Reference proteome</keyword>
<name>A0A9Q3EH47_9BASI</name>
<organism evidence="1 2">
    <name type="scientific">Austropuccinia psidii MF-1</name>
    <dbReference type="NCBI Taxonomy" id="1389203"/>
    <lineage>
        <taxon>Eukaryota</taxon>
        <taxon>Fungi</taxon>
        <taxon>Dikarya</taxon>
        <taxon>Basidiomycota</taxon>
        <taxon>Pucciniomycotina</taxon>
        <taxon>Pucciniomycetes</taxon>
        <taxon>Pucciniales</taxon>
        <taxon>Sphaerophragmiaceae</taxon>
        <taxon>Austropuccinia</taxon>
    </lineage>
</organism>
<reference evidence="1" key="1">
    <citation type="submission" date="2021-03" db="EMBL/GenBank/DDBJ databases">
        <title>Draft genome sequence of rust myrtle Austropuccinia psidii MF-1, a brazilian biotype.</title>
        <authorList>
            <person name="Quecine M.C."/>
            <person name="Pachon D.M.R."/>
            <person name="Bonatelli M.L."/>
            <person name="Correr F.H."/>
            <person name="Franceschini L.M."/>
            <person name="Leite T.F."/>
            <person name="Margarido G.R.A."/>
            <person name="Almeida C.A."/>
            <person name="Ferrarezi J.A."/>
            <person name="Labate C.A."/>
        </authorList>
    </citation>
    <scope>NUCLEOTIDE SEQUENCE</scope>
    <source>
        <strain evidence="1">MF-1</strain>
    </source>
</reference>
<proteinExistence type="predicted"/>
<evidence type="ECO:0000313" key="2">
    <source>
        <dbReference type="Proteomes" id="UP000765509"/>
    </source>
</evidence>
<dbReference type="PANTHER" id="PTHR11439">
    <property type="entry name" value="GAG-POL-RELATED RETROTRANSPOSON"/>
    <property type="match status" value="1"/>
</dbReference>
<evidence type="ECO:0000313" key="1">
    <source>
        <dbReference type="EMBL" id="MBW0521133.1"/>
    </source>
</evidence>
<accession>A0A9Q3EH47</accession>
<dbReference type="PANTHER" id="PTHR11439:SF463">
    <property type="entry name" value="REVERSE TRANSCRIPTASE TY1_COPIA-TYPE DOMAIN-CONTAINING PROTEIN"/>
    <property type="match status" value="1"/>
</dbReference>